<keyword evidence="2" id="KW-1185">Reference proteome</keyword>
<name>A0ABD1VPS6_9LAMI</name>
<evidence type="ECO:0000313" key="1">
    <source>
        <dbReference type="EMBL" id="KAL2539242.1"/>
    </source>
</evidence>
<gene>
    <name evidence="1" type="ORF">Adt_00220</name>
</gene>
<evidence type="ECO:0000313" key="2">
    <source>
        <dbReference type="Proteomes" id="UP001604336"/>
    </source>
</evidence>
<sequence length="149" mass="16783">MFLFLICILRGSERESKTWLQGSGGYGLFSIICYFVQRKLRLKGEEKAKKRALLNELEDTRTPPGKYSKSSHKIDKNMRAKFTFSALTALQWPQTISPLQISSEGWALDQFISGYMSPEYAIRGIVSTKTGMGTLNGRKSSRDNGFKTG</sequence>
<proteinExistence type="predicted"/>
<accession>A0ABD1VPS6</accession>
<organism evidence="1 2">
    <name type="scientific">Abeliophyllum distichum</name>
    <dbReference type="NCBI Taxonomy" id="126358"/>
    <lineage>
        <taxon>Eukaryota</taxon>
        <taxon>Viridiplantae</taxon>
        <taxon>Streptophyta</taxon>
        <taxon>Embryophyta</taxon>
        <taxon>Tracheophyta</taxon>
        <taxon>Spermatophyta</taxon>
        <taxon>Magnoliopsida</taxon>
        <taxon>eudicotyledons</taxon>
        <taxon>Gunneridae</taxon>
        <taxon>Pentapetalae</taxon>
        <taxon>asterids</taxon>
        <taxon>lamiids</taxon>
        <taxon>Lamiales</taxon>
        <taxon>Oleaceae</taxon>
        <taxon>Forsythieae</taxon>
        <taxon>Abeliophyllum</taxon>
    </lineage>
</organism>
<reference evidence="2" key="1">
    <citation type="submission" date="2024-07" db="EMBL/GenBank/DDBJ databases">
        <title>Two chromosome-level genome assemblies of Korean endemic species Abeliophyllum distichum and Forsythia ovata (Oleaceae).</title>
        <authorList>
            <person name="Jang H."/>
        </authorList>
    </citation>
    <scope>NUCLEOTIDE SEQUENCE [LARGE SCALE GENOMIC DNA]</scope>
</reference>
<dbReference type="Proteomes" id="UP001604336">
    <property type="component" value="Unassembled WGS sequence"/>
</dbReference>
<dbReference type="EMBL" id="JBFOLK010000001">
    <property type="protein sequence ID" value="KAL2539242.1"/>
    <property type="molecule type" value="Genomic_DNA"/>
</dbReference>
<comment type="caution">
    <text evidence="1">The sequence shown here is derived from an EMBL/GenBank/DDBJ whole genome shotgun (WGS) entry which is preliminary data.</text>
</comment>
<evidence type="ECO:0008006" key="3">
    <source>
        <dbReference type="Google" id="ProtNLM"/>
    </source>
</evidence>
<dbReference type="AlphaFoldDB" id="A0ABD1VPS6"/>
<protein>
    <recommendedName>
        <fullName evidence="3">ATP synthase F0 subunit 8</fullName>
    </recommendedName>
</protein>